<dbReference type="STRING" id="575540.Isop_0568"/>
<dbReference type="KEGG" id="ipa:Isop_0568"/>
<evidence type="ECO:0000259" key="1">
    <source>
        <dbReference type="Pfam" id="PF01261"/>
    </source>
</evidence>
<dbReference type="Gene3D" id="3.20.20.150">
    <property type="entry name" value="Divalent-metal-dependent TIM barrel enzymes"/>
    <property type="match status" value="1"/>
</dbReference>
<reference evidence="2 3" key="2">
    <citation type="journal article" date="2011" name="Stand. Genomic Sci.">
        <title>Complete genome sequence of Isosphaera pallida type strain (IS1B).</title>
        <authorList>
            <consortium name="US DOE Joint Genome Institute (JGI-PGF)"/>
            <person name="Goker M."/>
            <person name="Cleland D."/>
            <person name="Saunders E."/>
            <person name="Lapidus A."/>
            <person name="Nolan M."/>
            <person name="Lucas S."/>
            <person name="Hammon N."/>
            <person name="Deshpande S."/>
            <person name="Cheng J.F."/>
            <person name="Tapia R."/>
            <person name="Han C."/>
            <person name="Goodwin L."/>
            <person name="Pitluck S."/>
            <person name="Liolios K."/>
            <person name="Pagani I."/>
            <person name="Ivanova N."/>
            <person name="Mavromatis K."/>
            <person name="Pati A."/>
            <person name="Chen A."/>
            <person name="Palaniappan K."/>
            <person name="Land M."/>
            <person name="Hauser L."/>
            <person name="Chang Y.J."/>
            <person name="Jeffries C.D."/>
            <person name="Detter J.C."/>
            <person name="Beck B."/>
            <person name="Woyke T."/>
            <person name="Bristow J."/>
            <person name="Eisen J.A."/>
            <person name="Markowitz V."/>
            <person name="Hugenholtz P."/>
            <person name="Kyrpides N.C."/>
            <person name="Klenk H.P."/>
        </authorList>
    </citation>
    <scope>NUCLEOTIDE SEQUENCE [LARGE SCALE GENOMIC DNA]</scope>
    <source>
        <strain evidence="3">ATCC 43644 / DSM 9630 / IS1B</strain>
    </source>
</reference>
<protein>
    <submittedName>
        <fullName evidence="2">Xylose isomerase domain-containing protein TIM barrel</fullName>
    </submittedName>
</protein>
<dbReference type="AlphaFoldDB" id="E8R043"/>
<dbReference type="PANTHER" id="PTHR12110:SF41">
    <property type="entry name" value="INOSOSE DEHYDRATASE"/>
    <property type="match status" value="1"/>
</dbReference>
<dbReference type="RefSeq" id="WP_013563450.1">
    <property type="nucleotide sequence ID" value="NC_014962.1"/>
</dbReference>
<dbReference type="InterPro" id="IPR036237">
    <property type="entry name" value="Xyl_isomerase-like_sf"/>
</dbReference>
<dbReference type="InterPro" id="IPR013022">
    <property type="entry name" value="Xyl_isomerase-like_TIM-brl"/>
</dbReference>
<organism evidence="2 3">
    <name type="scientific">Isosphaera pallida (strain ATCC 43644 / DSM 9630 / IS1B)</name>
    <dbReference type="NCBI Taxonomy" id="575540"/>
    <lineage>
        <taxon>Bacteria</taxon>
        <taxon>Pseudomonadati</taxon>
        <taxon>Planctomycetota</taxon>
        <taxon>Planctomycetia</taxon>
        <taxon>Isosphaerales</taxon>
        <taxon>Isosphaeraceae</taxon>
        <taxon>Isosphaera</taxon>
    </lineage>
</organism>
<dbReference type="SUPFAM" id="SSF51658">
    <property type="entry name" value="Xylose isomerase-like"/>
    <property type="match status" value="1"/>
</dbReference>
<keyword evidence="3" id="KW-1185">Reference proteome</keyword>
<dbReference type="GO" id="GO:0016853">
    <property type="term" value="F:isomerase activity"/>
    <property type="evidence" value="ECO:0007669"/>
    <property type="project" value="UniProtKB-KW"/>
</dbReference>
<proteinExistence type="predicted"/>
<dbReference type="eggNOG" id="COG1082">
    <property type="taxonomic scope" value="Bacteria"/>
</dbReference>
<sequence length="280" mass="30382">MKTGMNLLLWTDHVTEAQDGVIDELKAIGFDSVEVPVFNTDDLAGYERLGKRLAAVGLKATAVTVSTPEANPISPDPATRAAAVVRLNRVLECCQAFGCEVLCGPIHSALGHFSGAAPTDAEFQAAVEVIRQVADTAAQRNILLAVEYLNRFENYFLTTAADTFRFVKAVNHPSCRMMYDSFHAHIEEKNQAKAIASCVSMVVHVHVSENDRGIPGTGQVDWEGYFGALRSAGYAGFYTIEAFGRALPALAAATRVWRDLFPDSMELCRQGLAFIKAHAS</sequence>
<dbReference type="Proteomes" id="UP000008631">
    <property type="component" value="Chromosome"/>
</dbReference>
<dbReference type="InterPro" id="IPR050312">
    <property type="entry name" value="IolE/XylAMocC-like"/>
</dbReference>
<dbReference type="FunCoup" id="E8R043">
    <property type="interactions" value="3"/>
</dbReference>
<feature type="domain" description="Xylose isomerase-like TIM barrel" evidence="1">
    <location>
        <begin position="22"/>
        <end position="256"/>
    </location>
</feature>
<keyword evidence="2" id="KW-0413">Isomerase</keyword>
<dbReference type="EMBL" id="CP002353">
    <property type="protein sequence ID" value="ADV61161.1"/>
    <property type="molecule type" value="Genomic_DNA"/>
</dbReference>
<dbReference type="HOGENOM" id="CLU_050006_8_2_0"/>
<dbReference type="Pfam" id="PF01261">
    <property type="entry name" value="AP_endonuc_2"/>
    <property type="match status" value="1"/>
</dbReference>
<dbReference type="OrthoDB" id="9814946at2"/>
<accession>E8R043</accession>
<dbReference type="PANTHER" id="PTHR12110">
    <property type="entry name" value="HYDROXYPYRUVATE ISOMERASE"/>
    <property type="match status" value="1"/>
</dbReference>
<gene>
    <name evidence="2" type="ordered locus">Isop_0568</name>
</gene>
<dbReference type="InParanoid" id="E8R043"/>
<name>E8R043_ISOPI</name>
<evidence type="ECO:0000313" key="3">
    <source>
        <dbReference type="Proteomes" id="UP000008631"/>
    </source>
</evidence>
<evidence type="ECO:0000313" key="2">
    <source>
        <dbReference type="EMBL" id="ADV61161.1"/>
    </source>
</evidence>
<reference key="1">
    <citation type="submission" date="2010-11" db="EMBL/GenBank/DDBJ databases">
        <title>The complete sequence of chromosome of Isophaera pallida ATCC 43644.</title>
        <authorList>
            <consortium name="US DOE Joint Genome Institute (JGI-PGF)"/>
            <person name="Lucas S."/>
            <person name="Copeland A."/>
            <person name="Lapidus A."/>
            <person name="Bruce D."/>
            <person name="Goodwin L."/>
            <person name="Pitluck S."/>
            <person name="Kyrpides N."/>
            <person name="Mavromatis K."/>
            <person name="Pagani I."/>
            <person name="Ivanova N."/>
            <person name="Saunders E."/>
            <person name="Brettin T."/>
            <person name="Detter J.C."/>
            <person name="Han C."/>
            <person name="Tapia R."/>
            <person name="Land M."/>
            <person name="Hauser L."/>
            <person name="Markowitz V."/>
            <person name="Cheng J.-F."/>
            <person name="Hugenholtz P."/>
            <person name="Woyke T."/>
            <person name="Wu D."/>
            <person name="Eisen J.A."/>
        </authorList>
    </citation>
    <scope>NUCLEOTIDE SEQUENCE</scope>
    <source>
        <strain>ATCC 43644</strain>
    </source>
</reference>